<name>A0A2N9XHW4_9NEIS</name>
<gene>
    <name evidence="1" type="ORF">BHC46_06515</name>
</gene>
<accession>A0A2N9XHW4</accession>
<dbReference type="RefSeq" id="WP_100139183.1">
    <property type="nucleotide sequence ID" value="NZ_MEIP01000014.1"/>
</dbReference>
<protein>
    <submittedName>
        <fullName evidence="1">Uncharacterized protein</fullName>
    </submittedName>
</protein>
<sequence>MPYHEIPKKKPKPHKTYQQQIDIPVSRSMSIKDIKRAKRKLFHIGFMAYQVIGMVYCKKG</sequence>
<evidence type="ECO:0000313" key="1">
    <source>
        <dbReference type="EMBL" id="PIT47919.1"/>
    </source>
</evidence>
<proteinExistence type="predicted"/>
<organism evidence="1 2">
    <name type="scientific">Snodgrassella alvi</name>
    <dbReference type="NCBI Taxonomy" id="1196083"/>
    <lineage>
        <taxon>Bacteria</taxon>
        <taxon>Pseudomonadati</taxon>
        <taxon>Pseudomonadota</taxon>
        <taxon>Betaproteobacteria</taxon>
        <taxon>Neisseriales</taxon>
        <taxon>Neisseriaceae</taxon>
        <taxon>Snodgrassella</taxon>
    </lineage>
</organism>
<comment type="caution">
    <text evidence="1">The sequence shown here is derived from an EMBL/GenBank/DDBJ whole genome shotgun (WGS) entry which is preliminary data.</text>
</comment>
<dbReference type="EMBL" id="MEIP01000014">
    <property type="protein sequence ID" value="PIT47919.1"/>
    <property type="molecule type" value="Genomic_DNA"/>
</dbReference>
<reference evidence="1 2" key="1">
    <citation type="journal article" date="2017" name="MBio">
        <title>Type VI secretion-mediated competition in the bee gut microbiome.</title>
        <authorList>
            <person name="Steele M.I."/>
            <person name="Kwong W.K."/>
            <person name="Powell J.E."/>
            <person name="Whiteley M."/>
            <person name="Moran N.A."/>
        </authorList>
    </citation>
    <scope>NUCLEOTIDE SEQUENCE [LARGE SCALE GENOMIC DNA]</scope>
    <source>
        <strain evidence="1 2">Ruf1-X</strain>
    </source>
</reference>
<evidence type="ECO:0000313" key="2">
    <source>
        <dbReference type="Proteomes" id="UP000229970"/>
    </source>
</evidence>
<dbReference type="AlphaFoldDB" id="A0A2N9XHW4"/>
<dbReference type="Proteomes" id="UP000229970">
    <property type="component" value="Unassembled WGS sequence"/>
</dbReference>